<gene>
    <name evidence="5" type="ORF">AWM68_02800</name>
</gene>
<dbReference type="GO" id="GO:0005737">
    <property type="term" value="C:cytoplasm"/>
    <property type="evidence" value="ECO:0007669"/>
    <property type="project" value="TreeGrafter"/>
</dbReference>
<dbReference type="Pfam" id="PF13302">
    <property type="entry name" value="Acetyltransf_3"/>
    <property type="match status" value="1"/>
</dbReference>
<dbReference type="PANTHER" id="PTHR43792">
    <property type="entry name" value="GNAT FAMILY, PUTATIVE (AFU_ORTHOLOGUE AFUA_3G00765)-RELATED-RELATED"/>
    <property type="match status" value="1"/>
</dbReference>
<dbReference type="InterPro" id="IPR000182">
    <property type="entry name" value="GNAT_dom"/>
</dbReference>
<keyword evidence="2" id="KW-0012">Acyltransferase</keyword>
<accession>A0A165P760</accession>
<keyword evidence="1 5" id="KW-0808">Transferase</keyword>
<comment type="similarity">
    <text evidence="3">Belongs to the acetyltransferase family. RimJ subfamily.</text>
</comment>
<feature type="domain" description="N-acetyltransferase" evidence="4">
    <location>
        <begin position="7"/>
        <end position="177"/>
    </location>
</feature>
<evidence type="ECO:0000256" key="1">
    <source>
        <dbReference type="ARBA" id="ARBA00022679"/>
    </source>
</evidence>
<dbReference type="Proteomes" id="UP000076567">
    <property type="component" value="Unassembled WGS sequence"/>
</dbReference>
<proteinExistence type="inferred from homology"/>
<dbReference type="GO" id="GO:0008999">
    <property type="term" value="F:protein-N-terminal-alanine acetyltransferase activity"/>
    <property type="evidence" value="ECO:0007669"/>
    <property type="project" value="TreeGrafter"/>
</dbReference>
<dbReference type="InterPro" id="IPR016181">
    <property type="entry name" value="Acyl_CoA_acyltransferase"/>
</dbReference>
<sequence length="179" mass="20749">MIKGARIYIDHLKTKDVYSVFDLEIKNKPFFSQFAPNRDSDFYTLEGQMNRIQKMEENREKDIGYSFGIFLQDTHELIGQVGFFKVERGPAQKGMIGYSLDQAFNGNGYMTEALELMVNYGFNELKFHRIEAEVMPHNIGSIKILEKTGFHKEGIARQNVMINGKWEDHQVLALINPNY</sequence>
<evidence type="ECO:0000259" key="4">
    <source>
        <dbReference type="PROSITE" id="PS51186"/>
    </source>
</evidence>
<dbReference type="PROSITE" id="PS51186">
    <property type="entry name" value="GNAT"/>
    <property type="match status" value="1"/>
</dbReference>
<dbReference type="AlphaFoldDB" id="A0A165P760"/>
<dbReference type="SUPFAM" id="SSF55729">
    <property type="entry name" value="Acyl-CoA N-acyltransferases (Nat)"/>
    <property type="match status" value="1"/>
</dbReference>
<evidence type="ECO:0000256" key="2">
    <source>
        <dbReference type="ARBA" id="ARBA00023315"/>
    </source>
</evidence>
<dbReference type="InterPro" id="IPR051531">
    <property type="entry name" value="N-acetyltransferase"/>
</dbReference>
<keyword evidence="6" id="KW-1185">Reference proteome</keyword>
<dbReference type="Gene3D" id="3.40.630.30">
    <property type="match status" value="1"/>
</dbReference>
<protein>
    <submittedName>
        <fullName evidence="5">Alanine acetyltransferase</fullName>
    </submittedName>
</protein>
<comment type="caution">
    <text evidence="5">The sequence shown here is derived from an EMBL/GenBank/DDBJ whole genome shotgun (WGS) entry which is preliminary data.</text>
</comment>
<name>A0A165P760_9BACL</name>
<dbReference type="RefSeq" id="WP_066236607.1">
    <property type="nucleotide sequence ID" value="NZ_LRFC01000001.1"/>
</dbReference>
<dbReference type="PANTHER" id="PTHR43792:SF8">
    <property type="entry name" value="[RIBOSOMAL PROTEIN US5]-ALANINE N-ACETYLTRANSFERASE"/>
    <property type="match status" value="1"/>
</dbReference>
<evidence type="ECO:0000313" key="6">
    <source>
        <dbReference type="Proteomes" id="UP000076567"/>
    </source>
</evidence>
<dbReference type="OrthoDB" id="9795206at2"/>
<organism evidence="5 6">
    <name type="scientific">Fictibacillus phosphorivorans</name>
    <dbReference type="NCBI Taxonomy" id="1221500"/>
    <lineage>
        <taxon>Bacteria</taxon>
        <taxon>Bacillati</taxon>
        <taxon>Bacillota</taxon>
        <taxon>Bacilli</taxon>
        <taxon>Bacillales</taxon>
        <taxon>Fictibacillaceae</taxon>
        <taxon>Fictibacillus</taxon>
    </lineage>
</organism>
<evidence type="ECO:0000313" key="5">
    <source>
        <dbReference type="EMBL" id="KZE69213.1"/>
    </source>
</evidence>
<dbReference type="EMBL" id="LRFC01000001">
    <property type="protein sequence ID" value="KZE69213.1"/>
    <property type="molecule type" value="Genomic_DNA"/>
</dbReference>
<evidence type="ECO:0000256" key="3">
    <source>
        <dbReference type="ARBA" id="ARBA00038502"/>
    </source>
</evidence>
<reference evidence="6" key="1">
    <citation type="submission" date="2016-01" db="EMBL/GenBank/DDBJ databases">
        <title>Draft genome of Chromobacterium sp. F49.</title>
        <authorList>
            <person name="Hong K.W."/>
        </authorList>
    </citation>
    <scope>NUCLEOTIDE SEQUENCE [LARGE SCALE GENOMIC DNA]</scope>
    <source>
        <strain evidence="6">P7IIIA</strain>
    </source>
</reference>